<dbReference type="SMART" id="SM00796">
    <property type="entry name" value="AHS1"/>
    <property type="match status" value="1"/>
</dbReference>
<dbReference type="RefSeq" id="WP_252465789.1">
    <property type="nucleotide sequence ID" value="NZ_JALBWM010000024.1"/>
</dbReference>
<dbReference type="GO" id="GO:0017168">
    <property type="term" value="F:5-oxoprolinase (ATP-hydrolyzing) activity"/>
    <property type="evidence" value="ECO:0007669"/>
    <property type="project" value="UniProtKB-EC"/>
</dbReference>
<dbReference type="InterPro" id="IPR003833">
    <property type="entry name" value="CT_C_D"/>
</dbReference>
<dbReference type="PANTHER" id="PTHR34698:SF2">
    <property type="entry name" value="5-OXOPROLINASE SUBUNIT B"/>
    <property type="match status" value="1"/>
</dbReference>
<dbReference type="Gene3D" id="3.30.1360.40">
    <property type="match status" value="1"/>
</dbReference>
<keyword evidence="2 5" id="KW-0378">Hydrolase</keyword>
<dbReference type="NCBIfam" id="TIGR00370">
    <property type="entry name" value="5-oxoprolinase subunit PxpB"/>
    <property type="match status" value="1"/>
</dbReference>
<evidence type="ECO:0000313" key="6">
    <source>
        <dbReference type="Proteomes" id="UP001139028"/>
    </source>
</evidence>
<reference evidence="5" key="1">
    <citation type="journal article" date="2022" name="Arch. Microbiol.">
        <title>Microbulbifer okhotskensis sp. nov., isolated from a deep bottom sediment of the Okhotsk Sea.</title>
        <authorList>
            <person name="Romanenko L."/>
            <person name="Kurilenko V."/>
            <person name="Otstavnykh N."/>
            <person name="Velansky P."/>
            <person name="Isaeva M."/>
            <person name="Mikhailov V."/>
        </authorList>
    </citation>
    <scope>NUCLEOTIDE SEQUENCE</scope>
    <source>
        <strain evidence="5">OS29</strain>
    </source>
</reference>
<dbReference type="InterPro" id="IPR029000">
    <property type="entry name" value="Cyclophilin-like_dom_sf"/>
</dbReference>
<evidence type="ECO:0000313" key="5">
    <source>
        <dbReference type="EMBL" id="MCO1334260.1"/>
    </source>
</evidence>
<evidence type="ECO:0000256" key="1">
    <source>
        <dbReference type="ARBA" id="ARBA00022741"/>
    </source>
</evidence>
<dbReference type="InterPro" id="IPR010016">
    <property type="entry name" value="PxpB"/>
</dbReference>
<evidence type="ECO:0000259" key="4">
    <source>
        <dbReference type="SMART" id="SM00796"/>
    </source>
</evidence>
<sequence>MTLYPHKNLPAITNNGDCALDIRFSDSPSKELSSIIIRIREKILQLKLSGIIDIIPAYQCLTIIFDPTHCSHKMLHSILSQNIDIVLKNPLNTKHKSKLIRIPVCYEERYSPDIEFLSDYTNLSIPEIVRRHTANHYLVHMLGFTPGFLYLGGLDPKLYCPRKDTPRTQIPAGAVGIGGRQTGIYPQATPGGWQIIGQTPLKLFQASNSSPFIADPLDEVEFFPITRQQFTTLAQVASNSTPRAITP</sequence>
<accession>A0A9X2J647</accession>
<name>A0A9X2J647_9GAMM</name>
<keyword evidence="3" id="KW-0067">ATP-binding</keyword>
<keyword evidence="1" id="KW-0547">Nucleotide-binding</keyword>
<evidence type="ECO:0000256" key="2">
    <source>
        <dbReference type="ARBA" id="ARBA00022801"/>
    </source>
</evidence>
<protein>
    <submittedName>
        <fullName evidence="5">5-oxoprolinase subunit PxpB</fullName>
        <ecNumber evidence="5">3.5.2.9</ecNumber>
    </submittedName>
</protein>
<organism evidence="5 6">
    <name type="scientific">Microbulbifer okhotskensis</name>
    <dbReference type="NCBI Taxonomy" id="2926617"/>
    <lineage>
        <taxon>Bacteria</taxon>
        <taxon>Pseudomonadati</taxon>
        <taxon>Pseudomonadota</taxon>
        <taxon>Gammaproteobacteria</taxon>
        <taxon>Cellvibrionales</taxon>
        <taxon>Microbulbiferaceae</taxon>
        <taxon>Microbulbifer</taxon>
    </lineage>
</organism>
<dbReference type="PANTHER" id="PTHR34698">
    <property type="entry name" value="5-OXOPROLINASE SUBUNIT B"/>
    <property type="match status" value="1"/>
</dbReference>
<dbReference type="SUPFAM" id="SSF160467">
    <property type="entry name" value="PH0987 N-terminal domain-like"/>
    <property type="match status" value="1"/>
</dbReference>
<gene>
    <name evidence="5" type="primary">pxpB</name>
    <name evidence="5" type="ORF">MO867_07875</name>
</gene>
<dbReference type="Pfam" id="PF02682">
    <property type="entry name" value="CT_C_D"/>
    <property type="match status" value="1"/>
</dbReference>
<dbReference type="Proteomes" id="UP001139028">
    <property type="component" value="Unassembled WGS sequence"/>
</dbReference>
<comment type="caution">
    <text evidence="5">The sequence shown here is derived from an EMBL/GenBank/DDBJ whole genome shotgun (WGS) entry which is preliminary data.</text>
</comment>
<dbReference type="AlphaFoldDB" id="A0A9X2J647"/>
<feature type="domain" description="Carboxyltransferase" evidence="4">
    <location>
        <begin position="10"/>
        <end position="214"/>
    </location>
</feature>
<evidence type="ECO:0000256" key="3">
    <source>
        <dbReference type="ARBA" id="ARBA00022840"/>
    </source>
</evidence>
<dbReference type="SUPFAM" id="SSF50891">
    <property type="entry name" value="Cyclophilin-like"/>
    <property type="match status" value="1"/>
</dbReference>
<dbReference type="EMBL" id="JALBWM010000024">
    <property type="protein sequence ID" value="MCO1334260.1"/>
    <property type="molecule type" value="Genomic_DNA"/>
</dbReference>
<keyword evidence="6" id="KW-1185">Reference proteome</keyword>
<proteinExistence type="predicted"/>
<dbReference type="Gene3D" id="2.40.100.10">
    <property type="entry name" value="Cyclophilin-like"/>
    <property type="match status" value="1"/>
</dbReference>
<dbReference type="EC" id="3.5.2.9" evidence="5"/>
<dbReference type="GO" id="GO:0005524">
    <property type="term" value="F:ATP binding"/>
    <property type="evidence" value="ECO:0007669"/>
    <property type="project" value="UniProtKB-KW"/>
</dbReference>